<dbReference type="EMBL" id="AP018492">
    <property type="protein sequence ID" value="BBC60235.1"/>
    <property type="molecule type" value="Genomic_DNA"/>
</dbReference>
<keyword evidence="1" id="KW-0732">Signal</keyword>
<dbReference type="RefSeq" id="WP_014372849.1">
    <property type="nucleotide sequence ID" value="NZ_AP018492.1"/>
</dbReference>
<sequence length="536" mass="61861">MKKLRILLFASLMTCLFFIGEQVFADELQPSITYHNIRLDKTTSESDLNYLVNNKKQKDIDFYLQKQDNESAYFQFDYARSVDMVGVKLTGWWPNQQGISEYKIQYLAGEEWKDAEHSYQVDWLEQHKGPETLNLGISEPIQAKSFRLVIVKANHAWSDKICMHEFSPTILQKNNDPIPSSIDLTNLNLMNGKLNYLVENPNSADIDFMPKKNYDEADTFIQYNYDGLVYLNKIRLIGWFPKNQAIKNLSVEYYENGKWKSALPATELPWKTQSGLQKEEELFVQLKQAVITKKFRIKINSAYKTWSNKLNMRLVCPMGKVINSQAELLKRVKNIETIKNYGLIGNNYGEFQQADVDQLAALGEKLKGKLDENLTANELDVLVKSTDEQLLAFYQKRNPLNPETTPQVSLQNLSTTFGQKENLIDHQLATTSEFTKVNDNSNGMIEFDFKNKQIDLQGILLNCDANYQPMKEIEFQAYQNGQWQTIYQGKGTWRDTEDVFAGMNLPIDKIETSKIRMIVKQKSVAINEVSFIGKIK</sequence>
<evidence type="ECO:0000313" key="2">
    <source>
        <dbReference type="EMBL" id="BBC60235.1"/>
    </source>
</evidence>
<accession>A0A2Z5Y095</accession>
<dbReference type="Gene3D" id="2.60.120.260">
    <property type="entry name" value="Galactose-binding domain-like"/>
    <property type="match status" value="2"/>
</dbReference>
<feature type="chain" id="PRO_5016458760" description="F5/8 type C domain-containing protein" evidence="1">
    <location>
        <begin position="26"/>
        <end position="536"/>
    </location>
</feature>
<protein>
    <recommendedName>
        <fullName evidence="4">F5/8 type C domain-containing protein</fullName>
    </recommendedName>
</protein>
<dbReference type="Proteomes" id="UP000269226">
    <property type="component" value="Chromosome"/>
</dbReference>
<dbReference type="GeneID" id="57042633"/>
<proteinExistence type="predicted"/>
<gene>
    <name evidence="2" type="ORF">DAT561_0064</name>
</gene>
<evidence type="ECO:0008006" key="4">
    <source>
        <dbReference type="Google" id="ProtNLM"/>
    </source>
</evidence>
<dbReference type="AlphaFoldDB" id="A0A2Z5Y095"/>
<feature type="signal peptide" evidence="1">
    <location>
        <begin position="1"/>
        <end position="25"/>
    </location>
</feature>
<organism evidence="2 3">
    <name type="scientific">Melissococcus plutonius</name>
    <dbReference type="NCBI Taxonomy" id="33970"/>
    <lineage>
        <taxon>Bacteria</taxon>
        <taxon>Bacillati</taxon>
        <taxon>Bacillota</taxon>
        <taxon>Bacilli</taxon>
        <taxon>Lactobacillales</taxon>
        <taxon>Enterococcaceae</taxon>
        <taxon>Melissococcus</taxon>
    </lineage>
</organism>
<evidence type="ECO:0000313" key="3">
    <source>
        <dbReference type="Proteomes" id="UP000269226"/>
    </source>
</evidence>
<reference evidence="2 3" key="1">
    <citation type="submission" date="2018-01" db="EMBL/GenBank/DDBJ databases">
        <title>Whole genome sequence of Melissococcus plutonius DAT561.</title>
        <authorList>
            <person name="Okumura K."/>
            <person name="Takamatsu D."/>
            <person name="Okura M."/>
        </authorList>
    </citation>
    <scope>NUCLEOTIDE SEQUENCE [LARGE SCALE GENOMIC DNA]</scope>
    <source>
        <strain evidence="2 3">DAT561</strain>
    </source>
</reference>
<name>A0A2Z5Y095_9ENTE</name>
<evidence type="ECO:0000256" key="1">
    <source>
        <dbReference type="SAM" id="SignalP"/>
    </source>
</evidence>